<keyword evidence="1" id="KW-0812">Transmembrane</keyword>
<keyword evidence="1" id="KW-0472">Membrane</keyword>
<evidence type="ECO:0000313" key="2">
    <source>
        <dbReference type="EMBL" id="QHT93070.1"/>
    </source>
</evidence>
<name>A0A6C0IK96_9ZZZZ</name>
<sequence length="104" mass="12568">MEPPLLIDPSFRNYMFHTLQSCHQYRTNMYYYVLNFGILFLFVLIAGLTLYNCSLNKKSDLEKQQKMIEDQQYVMSKIRYYKQEMGENKEMMTNITNLPSLEHF</sequence>
<feature type="transmembrane region" description="Helical" evidence="1">
    <location>
        <begin position="29"/>
        <end position="51"/>
    </location>
</feature>
<protein>
    <submittedName>
        <fullName evidence="2">Uncharacterized protein</fullName>
    </submittedName>
</protein>
<proteinExistence type="predicted"/>
<reference evidence="2" key="1">
    <citation type="journal article" date="2020" name="Nature">
        <title>Giant virus diversity and host interactions through global metagenomics.</title>
        <authorList>
            <person name="Schulz F."/>
            <person name="Roux S."/>
            <person name="Paez-Espino D."/>
            <person name="Jungbluth S."/>
            <person name="Walsh D.A."/>
            <person name="Denef V.J."/>
            <person name="McMahon K.D."/>
            <person name="Konstantinidis K.T."/>
            <person name="Eloe-Fadrosh E.A."/>
            <person name="Kyrpides N.C."/>
            <person name="Woyke T."/>
        </authorList>
    </citation>
    <scope>NUCLEOTIDE SEQUENCE</scope>
    <source>
        <strain evidence="2">GVMAG-M-3300023210-19</strain>
    </source>
</reference>
<keyword evidence="1" id="KW-1133">Transmembrane helix</keyword>
<dbReference type="EMBL" id="MN740199">
    <property type="protein sequence ID" value="QHT93070.1"/>
    <property type="molecule type" value="Genomic_DNA"/>
</dbReference>
<organism evidence="2">
    <name type="scientific">viral metagenome</name>
    <dbReference type="NCBI Taxonomy" id="1070528"/>
    <lineage>
        <taxon>unclassified sequences</taxon>
        <taxon>metagenomes</taxon>
        <taxon>organismal metagenomes</taxon>
    </lineage>
</organism>
<dbReference type="AlphaFoldDB" id="A0A6C0IK96"/>
<accession>A0A6C0IK96</accession>
<evidence type="ECO:0000256" key="1">
    <source>
        <dbReference type="SAM" id="Phobius"/>
    </source>
</evidence>